<evidence type="ECO:0000313" key="5">
    <source>
        <dbReference type="Proteomes" id="UP000800092"/>
    </source>
</evidence>
<keyword evidence="5" id="KW-1185">Reference proteome</keyword>
<dbReference type="OrthoDB" id="3687641at2759"/>
<evidence type="ECO:0000256" key="2">
    <source>
        <dbReference type="SAM" id="MobiDB-lite"/>
    </source>
</evidence>
<dbReference type="EMBL" id="ML991811">
    <property type="protein sequence ID" value="KAF2232967.1"/>
    <property type="molecule type" value="Genomic_DNA"/>
</dbReference>
<feature type="transmembrane region" description="Helical" evidence="3">
    <location>
        <begin position="59"/>
        <end position="78"/>
    </location>
</feature>
<comment type="similarity">
    <text evidence="1">Belongs to the ustYa family.</text>
</comment>
<evidence type="ECO:0000256" key="1">
    <source>
        <dbReference type="ARBA" id="ARBA00035112"/>
    </source>
</evidence>
<dbReference type="InterPro" id="IPR021765">
    <property type="entry name" value="UstYa-like"/>
</dbReference>
<dbReference type="GO" id="GO:0043386">
    <property type="term" value="P:mycotoxin biosynthetic process"/>
    <property type="evidence" value="ECO:0007669"/>
    <property type="project" value="InterPro"/>
</dbReference>
<keyword evidence="3" id="KW-0472">Membrane</keyword>
<reference evidence="4" key="1">
    <citation type="journal article" date="2020" name="Stud. Mycol.">
        <title>101 Dothideomycetes genomes: a test case for predicting lifestyles and emergence of pathogens.</title>
        <authorList>
            <person name="Haridas S."/>
            <person name="Albert R."/>
            <person name="Binder M."/>
            <person name="Bloem J."/>
            <person name="Labutti K."/>
            <person name="Salamov A."/>
            <person name="Andreopoulos B."/>
            <person name="Baker S."/>
            <person name="Barry K."/>
            <person name="Bills G."/>
            <person name="Bluhm B."/>
            <person name="Cannon C."/>
            <person name="Castanera R."/>
            <person name="Culley D."/>
            <person name="Daum C."/>
            <person name="Ezra D."/>
            <person name="Gonzalez J."/>
            <person name="Henrissat B."/>
            <person name="Kuo A."/>
            <person name="Liang C."/>
            <person name="Lipzen A."/>
            <person name="Lutzoni F."/>
            <person name="Magnuson J."/>
            <person name="Mondo S."/>
            <person name="Nolan M."/>
            <person name="Ohm R."/>
            <person name="Pangilinan J."/>
            <person name="Park H.-J."/>
            <person name="Ramirez L."/>
            <person name="Alfaro M."/>
            <person name="Sun H."/>
            <person name="Tritt A."/>
            <person name="Yoshinaga Y."/>
            <person name="Zwiers L.-H."/>
            <person name="Turgeon B."/>
            <person name="Goodwin S."/>
            <person name="Spatafora J."/>
            <person name="Crous P."/>
            <person name="Grigoriev I."/>
        </authorList>
    </citation>
    <scope>NUCLEOTIDE SEQUENCE</scope>
    <source>
        <strain evidence="4">Tuck. ex Michener</strain>
    </source>
</reference>
<dbReference type="Proteomes" id="UP000800092">
    <property type="component" value="Unassembled WGS sequence"/>
</dbReference>
<organism evidence="4 5">
    <name type="scientific">Viridothelium virens</name>
    <name type="common">Speckled blister lichen</name>
    <name type="synonym">Trypethelium virens</name>
    <dbReference type="NCBI Taxonomy" id="1048519"/>
    <lineage>
        <taxon>Eukaryota</taxon>
        <taxon>Fungi</taxon>
        <taxon>Dikarya</taxon>
        <taxon>Ascomycota</taxon>
        <taxon>Pezizomycotina</taxon>
        <taxon>Dothideomycetes</taxon>
        <taxon>Dothideomycetes incertae sedis</taxon>
        <taxon>Trypetheliales</taxon>
        <taxon>Trypetheliaceae</taxon>
        <taxon>Viridothelium</taxon>
    </lineage>
</organism>
<dbReference type="Pfam" id="PF11807">
    <property type="entry name" value="UstYa"/>
    <property type="match status" value="1"/>
</dbReference>
<gene>
    <name evidence="4" type="ORF">EV356DRAFT_534253</name>
</gene>
<dbReference type="AlphaFoldDB" id="A0A6A6H4Y1"/>
<sequence length="301" mass="34225">MPRREEYQYDPINLDDTGTASSLPREQARRNFGGFGQFIKSLQVAASERNGGNGSSRSWGVALLLSFVFNVMLVAALAQMYRKTKKPDASLYAQLPWTKANYEFNSFYGSAGASAEHEKKADNMWEAYTASGVVAIRKSEAEAWQLPTAQDFPWDKDYSVYHISGMQSLHCLKKMRRSVVLAHRQEPQSDDYADLLHCFDMIRQDILCHADDTLMYTAPAGEQLETGEGQVRVCRDWSKLEEWYDDNTACFAYTNKTEGVTDELQQYKYCPKGSKFAPAMRAHFGLPDDWYEEPAETVSPY</sequence>
<evidence type="ECO:0000313" key="4">
    <source>
        <dbReference type="EMBL" id="KAF2232967.1"/>
    </source>
</evidence>
<keyword evidence="3" id="KW-0812">Transmembrane</keyword>
<accession>A0A6A6H4Y1</accession>
<evidence type="ECO:0000256" key="3">
    <source>
        <dbReference type="SAM" id="Phobius"/>
    </source>
</evidence>
<name>A0A6A6H4Y1_VIRVR</name>
<feature type="region of interest" description="Disordered" evidence="2">
    <location>
        <begin position="1"/>
        <end position="21"/>
    </location>
</feature>
<protein>
    <submittedName>
        <fullName evidence="4">Uncharacterized protein</fullName>
    </submittedName>
</protein>
<proteinExistence type="inferred from homology"/>
<dbReference type="PANTHER" id="PTHR33365">
    <property type="entry name" value="YALI0B05434P"/>
    <property type="match status" value="1"/>
</dbReference>
<keyword evidence="3" id="KW-1133">Transmembrane helix</keyword>
<dbReference type="PANTHER" id="PTHR33365:SF6">
    <property type="entry name" value="OXIDASE USTYA"/>
    <property type="match status" value="1"/>
</dbReference>